<dbReference type="AlphaFoldDB" id="A0A3S5EV63"/>
<keyword evidence="11" id="KW-1185">Reference proteome</keyword>
<evidence type="ECO:0000256" key="1">
    <source>
        <dbReference type="ARBA" id="ARBA00004141"/>
    </source>
</evidence>
<gene>
    <name evidence="10" type="primary">gltP_1</name>
    <name evidence="10" type="ORF">NCTC13652_01231</name>
</gene>
<dbReference type="SUPFAM" id="SSF118215">
    <property type="entry name" value="Proton glutamate symport protein"/>
    <property type="match status" value="1"/>
</dbReference>
<name>A0A3S5EV63_9ACTN</name>
<evidence type="ECO:0000313" key="11">
    <source>
        <dbReference type="Proteomes" id="UP000277858"/>
    </source>
</evidence>
<organism evidence="10 11">
    <name type="scientific">Acidipropionibacterium jensenii</name>
    <dbReference type="NCBI Taxonomy" id="1749"/>
    <lineage>
        <taxon>Bacteria</taxon>
        <taxon>Bacillati</taxon>
        <taxon>Actinomycetota</taxon>
        <taxon>Actinomycetes</taxon>
        <taxon>Propionibacteriales</taxon>
        <taxon>Propionibacteriaceae</taxon>
        <taxon>Acidipropionibacterium</taxon>
    </lineage>
</organism>
<dbReference type="InterPro" id="IPR036458">
    <property type="entry name" value="Na:dicarbo_symporter_sf"/>
</dbReference>
<reference evidence="10 11" key="1">
    <citation type="submission" date="2018-12" db="EMBL/GenBank/DDBJ databases">
        <authorList>
            <consortium name="Pathogen Informatics"/>
        </authorList>
    </citation>
    <scope>NUCLEOTIDE SEQUENCE [LARGE SCALE GENOMIC DNA]</scope>
    <source>
        <strain evidence="10 11">NCTC13652</strain>
    </source>
</reference>
<feature type="transmembrane region" description="Helical" evidence="9">
    <location>
        <begin position="12"/>
        <end position="29"/>
    </location>
</feature>
<dbReference type="PANTHER" id="PTHR42865:SF5">
    <property type="entry name" value="L-CYSTINE TRANSPORTER TCYP"/>
    <property type="match status" value="1"/>
</dbReference>
<evidence type="ECO:0000256" key="6">
    <source>
        <dbReference type="ARBA" id="ARBA00022989"/>
    </source>
</evidence>
<dbReference type="STRING" id="1122997.GCA_000425285_02720"/>
<evidence type="ECO:0000256" key="5">
    <source>
        <dbReference type="ARBA" id="ARBA00022692"/>
    </source>
</evidence>
<protein>
    <recommendedName>
        <fullName evidence="3">L-cystine uptake protein TcyP</fullName>
    </recommendedName>
    <alternativeName>
        <fullName evidence="8">Transporter of cystine TcyP</fullName>
    </alternativeName>
</protein>
<dbReference type="InterPro" id="IPR001991">
    <property type="entry name" value="Na-dicarboxylate_symporter"/>
</dbReference>
<dbReference type="Gene3D" id="1.10.3860.10">
    <property type="entry name" value="Sodium:dicarboxylate symporter"/>
    <property type="match status" value="1"/>
</dbReference>
<dbReference type="RefSeq" id="WP_028703931.1">
    <property type="nucleotide sequence ID" value="NZ_LR134473.1"/>
</dbReference>
<dbReference type="PANTHER" id="PTHR42865">
    <property type="entry name" value="PROTON/GLUTAMATE-ASPARTATE SYMPORTER"/>
    <property type="match status" value="1"/>
</dbReference>
<dbReference type="Pfam" id="PF00375">
    <property type="entry name" value="SDF"/>
    <property type="match status" value="1"/>
</dbReference>
<dbReference type="EMBL" id="LR134473">
    <property type="protein sequence ID" value="VEI03033.1"/>
    <property type="molecule type" value="Genomic_DNA"/>
</dbReference>
<keyword evidence="5 9" id="KW-0812">Transmembrane</keyword>
<keyword evidence="7 9" id="KW-0472">Membrane</keyword>
<comment type="similarity">
    <text evidence="2">Belongs to the dicarboxylate/amino acid:cation symporter (DAACS) (TC 2.A.23) family.</text>
</comment>
<dbReference type="Proteomes" id="UP000277858">
    <property type="component" value="Chromosome"/>
</dbReference>
<dbReference type="GO" id="GO:0015293">
    <property type="term" value="F:symporter activity"/>
    <property type="evidence" value="ECO:0007669"/>
    <property type="project" value="InterPro"/>
</dbReference>
<evidence type="ECO:0000256" key="2">
    <source>
        <dbReference type="ARBA" id="ARBA00006148"/>
    </source>
</evidence>
<evidence type="ECO:0000256" key="4">
    <source>
        <dbReference type="ARBA" id="ARBA00022448"/>
    </source>
</evidence>
<proteinExistence type="inferred from homology"/>
<feature type="transmembrane region" description="Helical" evidence="9">
    <location>
        <begin position="41"/>
        <end position="58"/>
    </location>
</feature>
<sequence length="154" mass="16271">MANFTLPICLTMGSKGAMLNYMVAVMFLAQAGNVRLSAGQVIMALALVFLLNMGTVTVPGGFPVIAMFLASTLSLPLQAVGLLIAVDWFTGMFRTFLNVNGDTIVAMLVAHSTNEIDHDVYYGRKKVTMAEAEAAADAASQALDSHPQNVTSLG</sequence>
<accession>A0A3S5EV63</accession>
<dbReference type="PRINTS" id="PR00173">
    <property type="entry name" value="EDTRNSPORT"/>
</dbReference>
<comment type="subcellular location">
    <subcellularLocation>
        <location evidence="1">Membrane</location>
        <topology evidence="1">Multi-pass membrane protein</topology>
    </subcellularLocation>
</comment>
<feature type="transmembrane region" description="Helical" evidence="9">
    <location>
        <begin position="64"/>
        <end position="86"/>
    </location>
</feature>
<evidence type="ECO:0000256" key="7">
    <source>
        <dbReference type="ARBA" id="ARBA00023136"/>
    </source>
</evidence>
<evidence type="ECO:0000256" key="8">
    <source>
        <dbReference type="ARBA" id="ARBA00031293"/>
    </source>
</evidence>
<dbReference type="GO" id="GO:0015184">
    <property type="term" value="F:L-cystine transmembrane transporter activity"/>
    <property type="evidence" value="ECO:0007669"/>
    <property type="project" value="TreeGrafter"/>
</dbReference>
<keyword evidence="6 9" id="KW-1133">Transmembrane helix</keyword>
<keyword evidence="4" id="KW-0813">Transport</keyword>
<evidence type="ECO:0000256" key="3">
    <source>
        <dbReference type="ARBA" id="ARBA00022031"/>
    </source>
</evidence>
<evidence type="ECO:0000313" key="10">
    <source>
        <dbReference type="EMBL" id="VEI03033.1"/>
    </source>
</evidence>
<evidence type="ECO:0000256" key="9">
    <source>
        <dbReference type="SAM" id="Phobius"/>
    </source>
</evidence>
<dbReference type="GO" id="GO:0005886">
    <property type="term" value="C:plasma membrane"/>
    <property type="evidence" value="ECO:0007669"/>
    <property type="project" value="TreeGrafter"/>
</dbReference>